<evidence type="ECO:0000313" key="2">
    <source>
        <dbReference type="Proteomes" id="UP000783287"/>
    </source>
</evidence>
<reference evidence="1" key="1">
    <citation type="submission" date="2020-04" db="EMBL/GenBank/DDBJ databases">
        <authorList>
            <person name="Zhang T."/>
        </authorList>
    </citation>
    <scope>NUCLEOTIDE SEQUENCE</scope>
    <source>
        <strain evidence="1">HKST-UBA14</strain>
    </source>
</reference>
<dbReference type="AlphaFoldDB" id="A0A955L6J3"/>
<proteinExistence type="predicted"/>
<dbReference type="EMBL" id="JAGQLK010000104">
    <property type="protein sequence ID" value="MCA9383641.1"/>
    <property type="molecule type" value="Genomic_DNA"/>
</dbReference>
<name>A0A955L6J3_9BACT</name>
<evidence type="ECO:0000313" key="1">
    <source>
        <dbReference type="EMBL" id="MCA9383641.1"/>
    </source>
</evidence>
<sequence length="222" mass="25969">MSEYDPIEHNLVVNEVTDIGGVQRSLVRHMHNTAILDTVQRYPELCIEGDTGFHCLNTPLLTCAALVAERDYKGYKRTKHHSPSPIVHVQNPLVFFPLTNDRRYADSVLYKVGFNSTYGIAHFDRLGLFVVLPYDLEKTTFEAHRILNSNYVWDSGDTNYIDHVIDTYFYYNSRLQRFLRERLHPEFANGEMTHQVLLRLMNQYLDQRGFDQIPDTDITYTF</sequence>
<organism evidence="1 2">
    <name type="scientific">Candidatus Dojkabacteria bacterium</name>
    <dbReference type="NCBI Taxonomy" id="2099670"/>
    <lineage>
        <taxon>Bacteria</taxon>
        <taxon>Candidatus Dojkabacteria</taxon>
    </lineage>
</organism>
<protein>
    <submittedName>
        <fullName evidence="1">Uncharacterized protein</fullName>
    </submittedName>
</protein>
<dbReference type="Proteomes" id="UP000783287">
    <property type="component" value="Unassembled WGS sequence"/>
</dbReference>
<accession>A0A955L6J3</accession>
<comment type="caution">
    <text evidence="1">The sequence shown here is derived from an EMBL/GenBank/DDBJ whole genome shotgun (WGS) entry which is preliminary data.</text>
</comment>
<gene>
    <name evidence="1" type="ORF">KC909_04700</name>
</gene>
<reference evidence="1" key="2">
    <citation type="journal article" date="2021" name="Microbiome">
        <title>Successional dynamics and alternative stable states in a saline activated sludge microbial community over 9 years.</title>
        <authorList>
            <person name="Wang Y."/>
            <person name="Ye J."/>
            <person name="Ju F."/>
            <person name="Liu L."/>
            <person name="Boyd J.A."/>
            <person name="Deng Y."/>
            <person name="Parks D.H."/>
            <person name="Jiang X."/>
            <person name="Yin X."/>
            <person name="Woodcroft B.J."/>
            <person name="Tyson G.W."/>
            <person name="Hugenholtz P."/>
            <person name="Polz M.F."/>
            <person name="Zhang T."/>
        </authorList>
    </citation>
    <scope>NUCLEOTIDE SEQUENCE</scope>
    <source>
        <strain evidence="1">HKST-UBA14</strain>
    </source>
</reference>